<organism evidence="1 2">
    <name type="scientific">Bacillus toyonensis</name>
    <dbReference type="NCBI Taxonomy" id="155322"/>
    <lineage>
        <taxon>Bacteria</taxon>
        <taxon>Bacillati</taxon>
        <taxon>Bacillota</taxon>
        <taxon>Bacilli</taxon>
        <taxon>Bacillales</taxon>
        <taxon>Bacillaceae</taxon>
        <taxon>Bacillus</taxon>
        <taxon>Bacillus cereus group</taxon>
    </lineage>
</organism>
<protein>
    <submittedName>
        <fullName evidence="1">Type IV secretion protein Rhs</fullName>
    </submittedName>
</protein>
<gene>
    <name evidence="1" type="ORF">CN596_22650</name>
</gene>
<name>A0AB36SI06_9BACI</name>
<dbReference type="Proteomes" id="UP000220934">
    <property type="component" value="Unassembled WGS sequence"/>
</dbReference>
<reference evidence="1 2" key="1">
    <citation type="submission" date="2017-09" db="EMBL/GenBank/DDBJ databases">
        <title>Large-scale bioinformatics analysis of Bacillus genomes uncovers conserved roles of natural products in bacterial physiology.</title>
        <authorList>
            <consortium name="Agbiome Team Llc"/>
            <person name="Bleich R.M."/>
            <person name="Kirk G.J."/>
            <person name="Santa Maria K.C."/>
            <person name="Allen S.E."/>
            <person name="Farag S."/>
            <person name="Shank E.A."/>
            <person name="Bowers A."/>
        </authorList>
    </citation>
    <scope>NUCLEOTIDE SEQUENCE [LARGE SCALE GENOMIC DNA]</scope>
    <source>
        <strain evidence="1 2">AFS027958</strain>
    </source>
</reference>
<sequence length="239" mass="27102">MAMTDANGQVVANYEYDAWGNVLKNDAKGIAAENPFGYAGYLYDKEIGMYYLIARYYNPDPGDEDDPVTQNGYTYADNNPVMNVDSDGHLAWMVFNAGFAAYDGYNAYKKNGWKAAAIAVGVGLVGGAAFKGGKIAYKAAKNWYTKTRHWSKGTFKSRSKSLAYHHKKHVTWKEKSYGQKRYTDMARSFYRSNKHLRQEVVLSNGKKGYKIKNGKKGGYYTKNGKIITYWNNGWKKKKR</sequence>
<dbReference type="Gene3D" id="2.180.10.10">
    <property type="entry name" value="RHS repeat-associated core"/>
    <property type="match status" value="1"/>
</dbReference>
<dbReference type="InterPro" id="IPR050708">
    <property type="entry name" value="T6SS_VgrG/RHS"/>
</dbReference>
<dbReference type="AlphaFoldDB" id="A0AB36SI06"/>
<accession>A0AB36SI06</accession>
<dbReference type="PANTHER" id="PTHR32305:SF17">
    <property type="entry name" value="TRNA NUCLEASE WAPA"/>
    <property type="match status" value="1"/>
</dbReference>
<dbReference type="InterPro" id="IPR022385">
    <property type="entry name" value="Rhs_assc_core"/>
</dbReference>
<dbReference type="PANTHER" id="PTHR32305">
    <property type="match status" value="1"/>
</dbReference>
<evidence type="ECO:0000313" key="1">
    <source>
        <dbReference type="EMBL" id="PEN50650.1"/>
    </source>
</evidence>
<dbReference type="EMBL" id="NUAJ01000025">
    <property type="protein sequence ID" value="PEN50650.1"/>
    <property type="molecule type" value="Genomic_DNA"/>
</dbReference>
<evidence type="ECO:0000313" key="2">
    <source>
        <dbReference type="Proteomes" id="UP000220934"/>
    </source>
</evidence>
<comment type="caution">
    <text evidence="1">The sequence shown here is derived from an EMBL/GenBank/DDBJ whole genome shotgun (WGS) entry which is preliminary data.</text>
</comment>
<dbReference type="NCBIfam" id="TIGR03696">
    <property type="entry name" value="Rhs_assc_core"/>
    <property type="match status" value="1"/>
</dbReference>
<proteinExistence type="predicted"/>